<dbReference type="Pfam" id="PF05108">
    <property type="entry name" value="T7SS_ESX1_EccB"/>
    <property type="match status" value="1"/>
</dbReference>
<evidence type="ECO:0000256" key="9">
    <source>
        <dbReference type="ARBA" id="ARBA00023136"/>
    </source>
</evidence>
<dbReference type="InterPro" id="IPR044857">
    <property type="entry name" value="T7SS_EccB_R1"/>
</dbReference>
<dbReference type="NCBIfam" id="TIGR03919">
    <property type="entry name" value="T7SS_EccB"/>
    <property type="match status" value="1"/>
</dbReference>
<dbReference type="Gene3D" id="3.30.2390.20">
    <property type="entry name" value="Type VII secretion system EccB, repeat 1 domain"/>
    <property type="match status" value="1"/>
</dbReference>
<evidence type="ECO:0000256" key="7">
    <source>
        <dbReference type="ARBA" id="ARBA00022840"/>
    </source>
</evidence>
<evidence type="ECO:0000313" key="12">
    <source>
        <dbReference type="Proteomes" id="UP000481360"/>
    </source>
</evidence>
<sequence length="477" mass="48682">MQSRRDQVQAYFFVVGRLVSGLMQGKPDVLEHPNKRFNGGTFLGLLLAGLLVAIFGIVGLMFPGGNNSWRVPGAVVLEKDSGARYVFLDGQLRPALNLSSALLAAGDAGKLVTVTKSSLTGVPVGTPIGIPGAPDGLPMADRVNTSPWTVCAKPADEQAVASAATVTLRLDGAEGTPAPQDQALLVSTPDGVTYLVWRGNRHKIADSTILEALGYNSAPPFRVSPAWLNVIPAGRDLQPPSIADIGKPGPFVGGKPGLIGQLYELKNPATGSDEIYVLQAGGLMPVSRSVAAMLLINPALKAAYPDSSVRPVEVGPGDVAGVRVMDHDPISADLPTTPPPLVNLGASGEPCMRFDPRAGAGQLPTLVILPESTESDAVPPAGKHTVGTTADQVVIPVGGGALVRTVSASGAPPGAGFLVTDLGVKYPLVADNVASILGYGHLEPAGVPAALLALLPSGPALGPEAALVSRPISPPGS</sequence>
<evidence type="ECO:0000256" key="2">
    <source>
        <dbReference type="ARBA" id="ARBA00008149"/>
    </source>
</evidence>
<dbReference type="InterPro" id="IPR042485">
    <property type="entry name" value="T7SS_EccB_R3"/>
</dbReference>
<dbReference type="PANTHER" id="PTHR40765">
    <property type="entry name" value="ESX-2 SECRETION SYSTEM ATPASE ECCB2"/>
    <property type="match status" value="1"/>
</dbReference>
<dbReference type="GO" id="GO:0005524">
    <property type="term" value="F:ATP binding"/>
    <property type="evidence" value="ECO:0007669"/>
    <property type="project" value="UniProtKB-KW"/>
</dbReference>
<dbReference type="GO" id="GO:0005576">
    <property type="term" value="C:extracellular region"/>
    <property type="evidence" value="ECO:0007669"/>
    <property type="project" value="TreeGrafter"/>
</dbReference>
<dbReference type="AlphaFoldDB" id="A0A7C9W785"/>
<evidence type="ECO:0000256" key="6">
    <source>
        <dbReference type="ARBA" id="ARBA00022801"/>
    </source>
</evidence>
<comment type="similarity">
    <text evidence="2">Belongs to the EccB family.</text>
</comment>
<dbReference type="InterPro" id="IPR007795">
    <property type="entry name" value="T7SS_EccB"/>
</dbReference>
<evidence type="ECO:0000256" key="3">
    <source>
        <dbReference type="ARBA" id="ARBA00022475"/>
    </source>
</evidence>
<gene>
    <name evidence="11" type="primary">eccB</name>
    <name evidence="11" type="ORF">G7043_44535</name>
</gene>
<keyword evidence="9 10" id="KW-0472">Membrane</keyword>
<keyword evidence="6" id="KW-0378">Hydrolase</keyword>
<protein>
    <submittedName>
        <fullName evidence="11">Type VII secretion protein EccB</fullName>
    </submittedName>
</protein>
<reference evidence="11 12" key="1">
    <citation type="submission" date="2020-03" db="EMBL/GenBank/DDBJ databases">
        <title>Isolation and identification of active actinomycetes.</title>
        <authorList>
            <person name="Sun X."/>
        </authorList>
    </citation>
    <scope>NUCLEOTIDE SEQUENCE [LARGE SCALE GENOMIC DNA]</scope>
    <source>
        <strain evidence="11 12">NEAU-D13</strain>
    </source>
</reference>
<evidence type="ECO:0000256" key="1">
    <source>
        <dbReference type="ARBA" id="ARBA00004162"/>
    </source>
</evidence>
<comment type="caution">
    <text evidence="11">The sequence shown here is derived from an EMBL/GenBank/DDBJ whole genome shotgun (WGS) entry which is preliminary data.</text>
</comment>
<evidence type="ECO:0000256" key="8">
    <source>
        <dbReference type="ARBA" id="ARBA00022989"/>
    </source>
</evidence>
<keyword evidence="5" id="KW-0547">Nucleotide-binding</keyword>
<keyword evidence="8 10" id="KW-1133">Transmembrane helix</keyword>
<dbReference type="RefSeq" id="WP_166055266.1">
    <property type="nucleotide sequence ID" value="NZ_JAAMPJ010000019.1"/>
</dbReference>
<dbReference type="EMBL" id="JAAMPJ010000019">
    <property type="protein sequence ID" value="NGY65977.1"/>
    <property type="molecule type" value="Genomic_DNA"/>
</dbReference>
<organism evidence="11 12">
    <name type="scientific">Lentzea alba</name>
    <dbReference type="NCBI Taxonomy" id="2714351"/>
    <lineage>
        <taxon>Bacteria</taxon>
        <taxon>Bacillati</taxon>
        <taxon>Actinomycetota</taxon>
        <taxon>Actinomycetes</taxon>
        <taxon>Pseudonocardiales</taxon>
        <taxon>Pseudonocardiaceae</taxon>
        <taxon>Lentzea</taxon>
    </lineage>
</organism>
<dbReference type="PANTHER" id="PTHR40765:SF2">
    <property type="entry name" value="ESX-2 SECRETION SYSTEM ATPASE ECCB2"/>
    <property type="match status" value="1"/>
</dbReference>
<evidence type="ECO:0000256" key="5">
    <source>
        <dbReference type="ARBA" id="ARBA00022741"/>
    </source>
</evidence>
<evidence type="ECO:0000256" key="4">
    <source>
        <dbReference type="ARBA" id="ARBA00022692"/>
    </source>
</evidence>
<keyword evidence="3" id="KW-1003">Cell membrane</keyword>
<dbReference type="Proteomes" id="UP000481360">
    <property type="component" value="Unassembled WGS sequence"/>
</dbReference>
<dbReference type="Gene3D" id="2.40.50.910">
    <property type="entry name" value="Type VII secretion system EccB, repeat 3 domain"/>
    <property type="match status" value="1"/>
</dbReference>
<keyword evidence="4 10" id="KW-0812">Transmembrane</keyword>
<evidence type="ECO:0000256" key="10">
    <source>
        <dbReference type="SAM" id="Phobius"/>
    </source>
</evidence>
<keyword evidence="12" id="KW-1185">Reference proteome</keyword>
<dbReference type="GO" id="GO:0016787">
    <property type="term" value="F:hydrolase activity"/>
    <property type="evidence" value="ECO:0007669"/>
    <property type="project" value="UniProtKB-KW"/>
</dbReference>
<dbReference type="GO" id="GO:0005886">
    <property type="term" value="C:plasma membrane"/>
    <property type="evidence" value="ECO:0007669"/>
    <property type="project" value="UniProtKB-SubCell"/>
</dbReference>
<evidence type="ECO:0000313" key="11">
    <source>
        <dbReference type="EMBL" id="NGY65977.1"/>
    </source>
</evidence>
<keyword evidence="7" id="KW-0067">ATP-binding</keyword>
<feature type="transmembrane region" description="Helical" evidence="10">
    <location>
        <begin position="42"/>
        <end position="62"/>
    </location>
</feature>
<name>A0A7C9W785_9PSEU</name>
<proteinExistence type="inferred from homology"/>
<comment type="subcellular location">
    <subcellularLocation>
        <location evidence="1">Cell membrane</location>
        <topology evidence="1">Single-pass membrane protein</topology>
    </subcellularLocation>
</comment>
<accession>A0A7C9W785</accession>